<evidence type="ECO:0000256" key="1">
    <source>
        <dbReference type="SAM" id="Coils"/>
    </source>
</evidence>
<proteinExistence type="predicted"/>
<keyword evidence="2" id="KW-0472">Membrane</keyword>
<dbReference type="AlphaFoldDB" id="A0A1T4KKP5"/>
<gene>
    <name evidence="3" type="ORF">SAMN02745973_00583</name>
</gene>
<sequence length="299" mass="35552">MTRKRKKKKKFFLFSIILLFLIISLALLLWRPKSKINTVTNSQILQEIQNSLYSKGKVVLTQQEVNILLEEYQKEKIKKEDFTVETIEIQDAKNNFCVHTTMESRGISFLITTQGQLFYEEPFIEYKIQKVYLGKLPIPKELFFMILNKEEQEKIVIEKETLKIDKKYLFLPIDSLKVQEGKLILKAEIKENLREKNLEKPSKKFLDQETIDELDKILKELDNFKQNLQKEEQRKKVENIQKSIEAFLKNPNQKINMNKKEIKELVDSLSFHEKMEIYSAISSQVNIEELLKKKHQFGF</sequence>
<keyword evidence="1" id="KW-0175">Coiled coil</keyword>
<organism evidence="3 4">
    <name type="scientific">Garciella nitratireducens DSM 15102</name>
    <dbReference type="NCBI Taxonomy" id="1121911"/>
    <lineage>
        <taxon>Bacteria</taxon>
        <taxon>Bacillati</taxon>
        <taxon>Bacillota</taxon>
        <taxon>Clostridia</taxon>
        <taxon>Eubacteriales</taxon>
        <taxon>Eubacteriaceae</taxon>
        <taxon>Garciella</taxon>
    </lineage>
</organism>
<dbReference type="EMBL" id="FUWV01000002">
    <property type="protein sequence ID" value="SJZ42989.1"/>
    <property type="molecule type" value="Genomic_DNA"/>
</dbReference>
<evidence type="ECO:0000313" key="3">
    <source>
        <dbReference type="EMBL" id="SJZ42989.1"/>
    </source>
</evidence>
<keyword evidence="2" id="KW-1133">Transmembrane helix</keyword>
<feature type="transmembrane region" description="Helical" evidence="2">
    <location>
        <begin position="12"/>
        <end position="30"/>
    </location>
</feature>
<feature type="coiled-coil region" evidence="1">
    <location>
        <begin position="211"/>
        <end position="250"/>
    </location>
</feature>
<protein>
    <submittedName>
        <fullName evidence="3">Uncharacterized protein</fullName>
    </submittedName>
</protein>
<keyword evidence="2" id="KW-0812">Transmembrane</keyword>
<keyword evidence="4" id="KW-1185">Reference proteome</keyword>
<evidence type="ECO:0000313" key="4">
    <source>
        <dbReference type="Proteomes" id="UP000196365"/>
    </source>
</evidence>
<evidence type="ECO:0000256" key="2">
    <source>
        <dbReference type="SAM" id="Phobius"/>
    </source>
</evidence>
<accession>A0A1T4KKP5</accession>
<reference evidence="3 4" key="1">
    <citation type="submission" date="2017-02" db="EMBL/GenBank/DDBJ databases">
        <authorList>
            <person name="Peterson S.W."/>
        </authorList>
    </citation>
    <scope>NUCLEOTIDE SEQUENCE [LARGE SCALE GENOMIC DNA]</scope>
    <source>
        <strain evidence="3 4">DSM 15102</strain>
    </source>
</reference>
<dbReference type="Proteomes" id="UP000196365">
    <property type="component" value="Unassembled WGS sequence"/>
</dbReference>
<name>A0A1T4KKP5_9FIRM</name>